<gene>
    <name evidence="1" type="ORF">DEAC_c31800</name>
</gene>
<accession>A0A0J1FNC7</accession>
<evidence type="ECO:0000313" key="1">
    <source>
        <dbReference type="EMBL" id="KLU64852.1"/>
    </source>
</evidence>
<evidence type="ECO:0008006" key="3">
    <source>
        <dbReference type="Google" id="ProtNLM"/>
    </source>
</evidence>
<name>A0A0J1FNC7_9FIRM</name>
<dbReference type="PATRIC" id="fig|476652.3.peg.3350"/>
<sequence>MKLGMRKPSLKKSIAARTSLKRYVRHSLGMKAPRGWGWLTNPKKAAYNRVYRKTTFSIFDIFKFFK</sequence>
<proteinExistence type="predicted"/>
<dbReference type="EMBL" id="LDZY01000011">
    <property type="protein sequence ID" value="KLU64852.1"/>
    <property type="molecule type" value="Genomic_DNA"/>
</dbReference>
<organism evidence="1 2">
    <name type="scientific">Desulfosporosinus acididurans</name>
    <dbReference type="NCBI Taxonomy" id="476652"/>
    <lineage>
        <taxon>Bacteria</taxon>
        <taxon>Bacillati</taxon>
        <taxon>Bacillota</taxon>
        <taxon>Clostridia</taxon>
        <taxon>Eubacteriales</taxon>
        <taxon>Desulfitobacteriaceae</taxon>
        <taxon>Desulfosporosinus</taxon>
    </lineage>
</organism>
<dbReference type="Proteomes" id="UP000036356">
    <property type="component" value="Unassembled WGS sequence"/>
</dbReference>
<dbReference type="AlphaFoldDB" id="A0A0J1FNC7"/>
<protein>
    <recommendedName>
        <fullName evidence="3">Phage protein</fullName>
    </recommendedName>
</protein>
<keyword evidence="2" id="KW-1185">Reference proteome</keyword>
<evidence type="ECO:0000313" key="2">
    <source>
        <dbReference type="Proteomes" id="UP000036356"/>
    </source>
</evidence>
<comment type="caution">
    <text evidence="1">The sequence shown here is derived from an EMBL/GenBank/DDBJ whole genome shotgun (WGS) entry which is preliminary data.</text>
</comment>
<reference evidence="1 2" key="1">
    <citation type="submission" date="2015-06" db="EMBL/GenBank/DDBJ databases">
        <title>Draft genome of the moderately acidophilic sulfate reducer Candidatus Desulfosporosinus acididurans strain M1.</title>
        <authorList>
            <person name="Poehlein A."/>
            <person name="Petzsch P."/>
            <person name="Johnson B.D."/>
            <person name="Schloemann M."/>
            <person name="Daniel R."/>
            <person name="Muehling M."/>
        </authorList>
    </citation>
    <scope>NUCLEOTIDE SEQUENCE [LARGE SCALE GENOMIC DNA]</scope>
    <source>
        <strain evidence="1 2">M1</strain>
    </source>
</reference>